<dbReference type="InterPro" id="IPR012348">
    <property type="entry name" value="RNR-like"/>
</dbReference>
<dbReference type="Pfam" id="PF04945">
    <property type="entry name" value="YHS"/>
    <property type="match status" value="1"/>
</dbReference>
<dbReference type="PATRIC" id="fig|2198.3.peg.1818"/>
<gene>
    <name evidence="2" type="ORF">XE10_1786</name>
</gene>
<name>A0A101IR78_9EURY</name>
<reference evidence="3" key="1">
    <citation type="journal article" date="2015" name="MBio">
        <title>Genome-Resolved Metagenomic Analysis Reveals Roles for Candidate Phyla and Other Microbial Community Members in Biogeochemical Transformations in Oil Reservoirs.</title>
        <authorList>
            <person name="Hu P."/>
            <person name="Tom L."/>
            <person name="Singh A."/>
            <person name="Thomas B.C."/>
            <person name="Baker B.J."/>
            <person name="Piceno Y.M."/>
            <person name="Andersen G.L."/>
            <person name="Banfield J.F."/>
        </authorList>
    </citation>
    <scope>NUCLEOTIDE SEQUENCE [LARGE SCALE GENOMIC DNA]</scope>
</reference>
<accession>A0A101IR78</accession>
<dbReference type="InterPro" id="IPR007029">
    <property type="entry name" value="YHS_dom"/>
</dbReference>
<dbReference type="InterPro" id="IPR009078">
    <property type="entry name" value="Ferritin-like_SF"/>
</dbReference>
<dbReference type="GO" id="GO:0016491">
    <property type="term" value="F:oxidoreductase activity"/>
    <property type="evidence" value="ECO:0007669"/>
    <property type="project" value="InterPro"/>
</dbReference>
<evidence type="ECO:0000313" key="2">
    <source>
        <dbReference type="EMBL" id="KUK99540.1"/>
    </source>
</evidence>
<dbReference type="InterPro" id="IPR011017">
    <property type="entry name" value="TRASH_dom"/>
</dbReference>
<evidence type="ECO:0000259" key="1">
    <source>
        <dbReference type="SMART" id="SM00746"/>
    </source>
</evidence>
<dbReference type="SUPFAM" id="SSF47240">
    <property type="entry name" value="Ferritin-like"/>
    <property type="match status" value="1"/>
</dbReference>
<dbReference type="SMART" id="SM00746">
    <property type="entry name" value="TRASH"/>
    <property type="match status" value="1"/>
</dbReference>
<proteinExistence type="predicted"/>
<organism evidence="2 3">
    <name type="scientific">Methanoculleus marisnigri</name>
    <dbReference type="NCBI Taxonomy" id="2198"/>
    <lineage>
        <taxon>Archaea</taxon>
        <taxon>Methanobacteriati</taxon>
        <taxon>Methanobacteriota</taxon>
        <taxon>Stenosarchaea group</taxon>
        <taxon>Methanomicrobia</taxon>
        <taxon>Methanomicrobiales</taxon>
        <taxon>Methanomicrobiaceae</taxon>
        <taxon>Methanoculleus</taxon>
    </lineage>
</organism>
<dbReference type="Proteomes" id="UP000054598">
    <property type="component" value="Unassembled WGS sequence"/>
</dbReference>
<evidence type="ECO:0000313" key="3">
    <source>
        <dbReference type="Proteomes" id="UP000054598"/>
    </source>
</evidence>
<dbReference type="AlphaFoldDB" id="A0A101IR78"/>
<dbReference type="EMBL" id="LGHE01000251">
    <property type="protein sequence ID" value="KUK99540.1"/>
    <property type="molecule type" value="Genomic_DNA"/>
</dbReference>
<dbReference type="Gene3D" id="1.10.620.20">
    <property type="entry name" value="Ribonucleotide Reductase, subunit A"/>
    <property type="match status" value="1"/>
</dbReference>
<sequence>MTVKDPVCGMELEEREVRFTSEYQGRTYSFCSLACKKKFDENPEMYLRAMQT</sequence>
<comment type="caution">
    <text evidence="2">The sequence shown here is derived from an EMBL/GenBank/DDBJ whole genome shotgun (WGS) entry which is preliminary data.</text>
</comment>
<feature type="domain" description="TRASH" evidence="1">
    <location>
        <begin position="5"/>
        <end position="43"/>
    </location>
</feature>
<protein>
    <submittedName>
        <fullName evidence="2">Copper-transporting P-type ATPase</fullName>
    </submittedName>
</protein>